<reference evidence="9" key="1">
    <citation type="submission" date="2021-01" db="EMBL/GenBank/DDBJ databases">
        <authorList>
            <person name="Corre E."/>
            <person name="Pelletier E."/>
            <person name="Niang G."/>
            <person name="Scheremetjew M."/>
            <person name="Finn R."/>
            <person name="Kale V."/>
            <person name="Holt S."/>
            <person name="Cochrane G."/>
            <person name="Meng A."/>
            <person name="Brown T."/>
            <person name="Cohen L."/>
        </authorList>
    </citation>
    <scope>NUCLEOTIDE SEQUENCE</scope>
    <source>
        <strain evidence="9">CCMP2877</strain>
    </source>
</reference>
<dbReference type="EMBL" id="HBGJ01004948">
    <property type="protein sequence ID" value="CAD9244642.1"/>
    <property type="molecule type" value="Transcribed_RNA"/>
</dbReference>
<evidence type="ECO:0000313" key="8">
    <source>
        <dbReference type="EMBL" id="CAD9244633.1"/>
    </source>
</evidence>
<keyword evidence="3 6" id="KW-0472">Membrane</keyword>
<dbReference type="PANTHER" id="PTHR48261">
    <property type="entry name" value="ACETYLGLUCOSAMINYLTRANSFERASE"/>
    <property type="match status" value="1"/>
</dbReference>
<dbReference type="GO" id="GO:0016757">
    <property type="term" value="F:glycosyltransferase activity"/>
    <property type="evidence" value="ECO:0007669"/>
    <property type="project" value="InterPro"/>
</dbReference>
<dbReference type="Gene3D" id="3.90.550.10">
    <property type="entry name" value="Spore Coat Polysaccharide Biosynthesis Protein SpsA, Chain A"/>
    <property type="match status" value="1"/>
</dbReference>
<dbReference type="AlphaFoldDB" id="A0A6U4CWW7"/>
<evidence type="ECO:0000256" key="3">
    <source>
        <dbReference type="ARBA" id="ARBA00023136"/>
    </source>
</evidence>
<evidence type="ECO:0000256" key="2">
    <source>
        <dbReference type="ARBA" id="ARBA00022679"/>
    </source>
</evidence>
<evidence type="ECO:0000256" key="6">
    <source>
        <dbReference type="SAM" id="Phobius"/>
    </source>
</evidence>
<organism evidence="9">
    <name type="scientific">Phaeomonas parva</name>
    <dbReference type="NCBI Taxonomy" id="124430"/>
    <lineage>
        <taxon>Eukaryota</taxon>
        <taxon>Sar</taxon>
        <taxon>Stramenopiles</taxon>
        <taxon>Ochrophyta</taxon>
        <taxon>Pinguiophyceae</taxon>
        <taxon>Pinguiochrysidales</taxon>
        <taxon>Pinguiochrysidaceae</taxon>
        <taxon>Phaeomonas</taxon>
    </lineage>
</organism>
<evidence type="ECO:0000313" key="10">
    <source>
        <dbReference type="EMBL" id="CAD9244645.1"/>
    </source>
</evidence>
<sequence length="493" mass="54993">MGDMAGKRKLQPASTSLPQSIALICSRLRLRLLGRSPVVWVVLALYLLGSIWFSTQGGRELPHAGQASFGGLGAHEGVDANGGVVRMRGSGSPQNPLLEDIVRRREASQALCPVQHNASAPHRTGVFNLAEDMAQGAPMCNANIPTTMCEETQFTIITMSYPGVDDAKLKFLGPQLERRAQWDIVAEVVMVWNGDAQNLYEREPYKKYFKDMPKFRVFEAKTNSLMNRYDPAIKPKTAAIMYVDDDGPFQLYEPTKVGFERWKQVSNRQVGSLGRHTPYLAQQTGSVEPSSGFNPFCNGDAVTYHFKSFPDFQSNMVLPSFSFLHRDYLCYIFSPAFRGVFDFVNDHITRPDDIAVSFIVSHISGLAPATYPKRFRRADTGRKMLLYQDAIFGGTGQNRTWIKHRSDALTWLATYFGSINPGSTSGWCEGRPEHVHAEPDKNKQNIKETCTPAYPTSPYEVWWMDGSCPTPGHGSGKEKEPIRPALLEPNPGE</sequence>
<name>A0A6U4CWW7_9STRA</name>
<dbReference type="InterPro" id="IPR015338">
    <property type="entry name" value="GT64_dom"/>
</dbReference>
<gene>
    <name evidence="8" type="ORF">PPAR1163_LOCUS2981</name>
    <name evidence="9" type="ORF">PPAR1163_LOCUS2990</name>
    <name evidence="10" type="ORF">PPAR1163_LOCUS2993</name>
</gene>
<feature type="transmembrane region" description="Helical" evidence="6">
    <location>
        <begin position="32"/>
        <end position="53"/>
    </location>
</feature>
<keyword evidence="6" id="KW-0812">Transmembrane</keyword>
<evidence type="ECO:0000259" key="7">
    <source>
        <dbReference type="Pfam" id="PF09258"/>
    </source>
</evidence>
<keyword evidence="2" id="KW-0808">Transferase</keyword>
<dbReference type="InterPro" id="IPR029044">
    <property type="entry name" value="Nucleotide-diphossugar_trans"/>
</dbReference>
<dbReference type="GO" id="GO:0016020">
    <property type="term" value="C:membrane"/>
    <property type="evidence" value="ECO:0007669"/>
    <property type="project" value="UniProtKB-SubCell"/>
</dbReference>
<feature type="domain" description="Glycosyl transferase 64" evidence="7">
    <location>
        <begin position="154"/>
        <end position="417"/>
    </location>
</feature>
<dbReference type="EMBL" id="HBGJ01004937">
    <property type="protein sequence ID" value="CAD9244633.1"/>
    <property type="molecule type" value="Transcribed_RNA"/>
</dbReference>
<evidence type="ECO:0000313" key="9">
    <source>
        <dbReference type="EMBL" id="CAD9244642.1"/>
    </source>
</evidence>
<proteinExistence type="predicted"/>
<accession>A0A6U4CWW7</accession>
<protein>
    <recommendedName>
        <fullName evidence="7">Glycosyl transferase 64 domain-containing protein</fullName>
    </recommendedName>
</protein>
<evidence type="ECO:0000256" key="1">
    <source>
        <dbReference type="ARBA" id="ARBA00004370"/>
    </source>
</evidence>
<dbReference type="Pfam" id="PF09258">
    <property type="entry name" value="Glyco_transf_64"/>
    <property type="match status" value="1"/>
</dbReference>
<dbReference type="EMBL" id="HBGJ01004959">
    <property type="protein sequence ID" value="CAD9244645.1"/>
    <property type="molecule type" value="Transcribed_RNA"/>
</dbReference>
<keyword evidence="4" id="KW-1015">Disulfide bond</keyword>
<evidence type="ECO:0000256" key="4">
    <source>
        <dbReference type="ARBA" id="ARBA00023157"/>
    </source>
</evidence>
<dbReference type="PANTHER" id="PTHR48261:SF2">
    <property type="entry name" value="ACETYLGLUCOSAMINYLTRANSFERASE"/>
    <property type="match status" value="1"/>
</dbReference>
<comment type="subcellular location">
    <subcellularLocation>
        <location evidence="1">Membrane</location>
    </subcellularLocation>
</comment>
<dbReference type="InterPro" id="IPR004263">
    <property type="entry name" value="Exostosin"/>
</dbReference>
<feature type="region of interest" description="Disordered" evidence="5">
    <location>
        <begin position="467"/>
        <end position="493"/>
    </location>
</feature>
<keyword evidence="6" id="KW-1133">Transmembrane helix</keyword>
<evidence type="ECO:0000256" key="5">
    <source>
        <dbReference type="SAM" id="MobiDB-lite"/>
    </source>
</evidence>